<keyword evidence="1" id="KW-0732">Signal</keyword>
<dbReference type="EMBL" id="OOGT01000157">
    <property type="protein sequence ID" value="SPL71643.1"/>
    <property type="molecule type" value="Genomic_DNA"/>
</dbReference>
<evidence type="ECO:0000313" key="3">
    <source>
        <dbReference type="Proteomes" id="UP000245974"/>
    </source>
</evidence>
<protein>
    <submittedName>
        <fullName evidence="2">Fels-1 Prophage Protein-like protein</fullName>
    </submittedName>
</protein>
<reference evidence="3" key="1">
    <citation type="submission" date="2018-03" db="EMBL/GenBank/DDBJ databases">
        <authorList>
            <person name="Blom J."/>
        </authorList>
    </citation>
    <scope>NUCLEOTIDE SEQUENCE [LARGE SCALE GENOMIC DNA]</scope>
    <source>
        <strain evidence="3">KPC-SM-21</strain>
    </source>
</reference>
<evidence type="ECO:0000256" key="1">
    <source>
        <dbReference type="SAM" id="SignalP"/>
    </source>
</evidence>
<gene>
    <name evidence="2" type="ORF">KPC_2821</name>
</gene>
<dbReference type="FunCoup" id="A0A2U3N1Y3">
    <property type="interactions" value="31"/>
</dbReference>
<proteinExistence type="predicted"/>
<feature type="signal peptide" evidence="1">
    <location>
        <begin position="1"/>
        <end position="15"/>
    </location>
</feature>
<dbReference type="AlphaFoldDB" id="A0A2U3N1Y3"/>
<evidence type="ECO:0000313" key="2">
    <source>
        <dbReference type="EMBL" id="SPL71643.1"/>
    </source>
</evidence>
<dbReference type="PROSITE" id="PS51257">
    <property type="entry name" value="PROKAR_LIPOPROTEIN"/>
    <property type="match status" value="1"/>
</dbReference>
<accession>A0A2U3N1Y3</accession>
<organism evidence="2 3">
    <name type="scientific">Acinetobacter stercoris</name>
    <dbReference type="NCBI Taxonomy" id="2126983"/>
    <lineage>
        <taxon>Bacteria</taxon>
        <taxon>Pseudomonadati</taxon>
        <taxon>Pseudomonadota</taxon>
        <taxon>Gammaproteobacteria</taxon>
        <taxon>Moraxellales</taxon>
        <taxon>Moraxellaceae</taxon>
        <taxon>Acinetobacter</taxon>
    </lineage>
</organism>
<dbReference type="OrthoDB" id="5815745at2"/>
<dbReference type="Proteomes" id="UP000245974">
    <property type="component" value="Unassembled WGS sequence"/>
</dbReference>
<keyword evidence="3" id="KW-1185">Reference proteome</keyword>
<dbReference type="InParanoid" id="A0A2U3N1Y3"/>
<feature type="chain" id="PRO_5015439237" evidence="1">
    <location>
        <begin position="16"/>
        <end position="118"/>
    </location>
</feature>
<dbReference type="InterPro" id="IPR008617">
    <property type="entry name" value="Uncharacterised_YcgJ"/>
</dbReference>
<sequence length="118" mass="13182">MQKLLLMSCMLTVLAGCQSFSNSTSSLSLENPERNVLCDQYICANSQGVSKELTAKYLGDTQANKIFSQGKFDTTQFTFSNGIFCDTKEQRCHTDRYFNQDGSRSVNAAEYTKALFAQ</sequence>
<dbReference type="Pfam" id="PF05666">
    <property type="entry name" value="YcgJ"/>
    <property type="match status" value="1"/>
</dbReference>
<dbReference type="RefSeq" id="WP_121975060.1">
    <property type="nucleotide sequence ID" value="NZ_OOGT01000157.1"/>
</dbReference>
<name>A0A2U3N1Y3_9GAMM</name>